<sequence>TMRAKAREFNHRCSVHTVVDGVQAKMETGPEKDPLDLIKVMLEHRKVQREAAERKSSEAVLSSSESEFEHSDKEGDAIKHVRFMDALKGGTEDDQAAVRDEDDGGNNAVGEMAGQDATPPSDEATELAKESRSEGDSQAAHGSGGDLEGDGENRKNKRPKRNRQESRSGEQQLLHGSLGGGDAAADSIDSASEYNTIIVSKLPEHIPEHLPPFPSAHTFRRTPMFPTWHKDAYHMRRKKTEQSRQAEENLQRLVMMARQTTEKTAATTAIIRGGGGDKQGKGEGSTREVPEGAGTENAPEHPPQSTIDSLKIAFPPANFRRKFHTKLGDLKSQKQGIGSLNLSSPNEKSTPASATQSMSSS</sequence>
<name>A0ACC1HHQ3_9FUNG</name>
<proteinExistence type="predicted"/>
<protein>
    <submittedName>
        <fullName evidence="1">Uncharacterized protein</fullName>
    </submittedName>
</protein>
<gene>
    <name evidence="1" type="ORF">EV182_001620</name>
</gene>
<reference evidence="1" key="1">
    <citation type="submission" date="2022-06" db="EMBL/GenBank/DDBJ databases">
        <title>Phylogenomic reconstructions and comparative analyses of Kickxellomycotina fungi.</title>
        <authorList>
            <person name="Reynolds N.K."/>
            <person name="Stajich J.E."/>
            <person name="Barry K."/>
            <person name="Grigoriev I.V."/>
            <person name="Crous P."/>
            <person name="Smith M.E."/>
        </authorList>
    </citation>
    <scope>NUCLEOTIDE SEQUENCE</scope>
    <source>
        <strain evidence="1">RSA 2271</strain>
    </source>
</reference>
<feature type="non-terminal residue" evidence="1">
    <location>
        <position position="1"/>
    </location>
</feature>
<organism evidence="1 2">
    <name type="scientific">Spiromyces aspiralis</name>
    <dbReference type="NCBI Taxonomy" id="68401"/>
    <lineage>
        <taxon>Eukaryota</taxon>
        <taxon>Fungi</taxon>
        <taxon>Fungi incertae sedis</taxon>
        <taxon>Zoopagomycota</taxon>
        <taxon>Kickxellomycotina</taxon>
        <taxon>Kickxellomycetes</taxon>
        <taxon>Kickxellales</taxon>
        <taxon>Kickxellaceae</taxon>
        <taxon>Spiromyces</taxon>
    </lineage>
</organism>
<dbReference type="EMBL" id="JAMZIH010005396">
    <property type="protein sequence ID" value="KAJ1675258.1"/>
    <property type="molecule type" value="Genomic_DNA"/>
</dbReference>
<keyword evidence="2" id="KW-1185">Reference proteome</keyword>
<evidence type="ECO:0000313" key="2">
    <source>
        <dbReference type="Proteomes" id="UP001145114"/>
    </source>
</evidence>
<evidence type="ECO:0000313" key="1">
    <source>
        <dbReference type="EMBL" id="KAJ1675258.1"/>
    </source>
</evidence>
<comment type="caution">
    <text evidence="1">The sequence shown here is derived from an EMBL/GenBank/DDBJ whole genome shotgun (WGS) entry which is preliminary data.</text>
</comment>
<accession>A0ACC1HHQ3</accession>
<dbReference type="Proteomes" id="UP001145114">
    <property type="component" value="Unassembled WGS sequence"/>
</dbReference>